<evidence type="ECO:0000313" key="1">
    <source>
        <dbReference type="EMBL" id="MBR8131836.1"/>
    </source>
</evidence>
<organism evidence="1 2">
    <name type="scientific">Burkholderia ambifaria</name>
    <dbReference type="NCBI Taxonomy" id="152480"/>
    <lineage>
        <taxon>Bacteria</taxon>
        <taxon>Pseudomonadati</taxon>
        <taxon>Pseudomonadota</taxon>
        <taxon>Betaproteobacteria</taxon>
        <taxon>Burkholderiales</taxon>
        <taxon>Burkholderiaceae</taxon>
        <taxon>Burkholderia</taxon>
        <taxon>Burkholderia cepacia complex</taxon>
    </lineage>
</organism>
<sequence length="157" mass="16959">MHTDVIDVLVAIDTESIVNSVGFNNSASNPSTVDSSHVSIAGSGQSAKDNNLLFNLMDPVYWRASAMGLGDPCEIYDFVGTGEVITQPRLESLNGTTLTPNPDNPSEPTVNNNVKMWRWQSTAANKGQVTCGIRFVIVGREGRQTGYYQCNISITTS</sequence>
<name>A0AA41EB70_9BURK</name>
<dbReference type="Gene3D" id="2.60.40.3910">
    <property type="entry name" value="Inclusion body protein"/>
    <property type="match status" value="1"/>
</dbReference>
<protein>
    <recommendedName>
        <fullName evidence="3">Inclusion body protein</fullName>
    </recommendedName>
</protein>
<dbReference type="InterPro" id="IPR038712">
    <property type="entry name" value="PixA-like_sf"/>
</dbReference>
<comment type="caution">
    <text evidence="1">The sequence shown here is derived from an EMBL/GenBank/DDBJ whole genome shotgun (WGS) entry which is preliminary data.</text>
</comment>
<dbReference type="AlphaFoldDB" id="A0AA41EB70"/>
<dbReference type="InterPro" id="IPR021087">
    <property type="entry name" value="Uncharacterised_PixA/AidA"/>
</dbReference>
<reference evidence="1" key="1">
    <citation type="submission" date="2021-04" db="EMBL/GenBank/DDBJ databases">
        <title>A collection of bacterial strains from the Burkholderia cepacia Research Laboratory and Repository.</title>
        <authorList>
            <person name="Lipuma J."/>
            <person name="Spilker T."/>
        </authorList>
    </citation>
    <scope>NUCLEOTIDE SEQUENCE</scope>
    <source>
        <strain evidence="1">AU36012</strain>
    </source>
</reference>
<dbReference type="Proteomes" id="UP000682266">
    <property type="component" value="Unassembled WGS sequence"/>
</dbReference>
<dbReference type="RefSeq" id="WP_105786757.1">
    <property type="nucleotide sequence ID" value="NZ_CADERF010000005.1"/>
</dbReference>
<gene>
    <name evidence="1" type="ORF">KDW93_23155</name>
</gene>
<accession>A0AA41EB70</accession>
<dbReference type="Pfam" id="PF12306">
    <property type="entry name" value="PixA"/>
    <property type="match status" value="1"/>
</dbReference>
<proteinExistence type="predicted"/>
<evidence type="ECO:0000313" key="2">
    <source>
        <dbReference type="Proteomes" id="UP000682266"/>
    </source>
</evidence>
<dbReference type="EMBL" id="JAGSVG010000023">
    <property type="protein sequence ID" value="MBR8131836.1"/>
    <property type="molecule type" value="Genomic_DNA"/>
</dbReference>
<evidence type="ECO:0008006" key="3">
    <source>
        <dbReference type="Google" id="ProtNLM"/>
    </source>
</evidence>